<proteinExistence type="predicted"/>
<evidence type="ECO:0000313" key="2">
    <source>
        <dbReference type="EMBL" id="KAK2564255.1"/>
    </source>
</evidence>
<dbReference type="EMBL" id="JARQWQ010000023">
    <property type="protein sequence ID" value="KAK2564255.1"/>
    <property type="molecule type" value="Genomic_DNA"/>
</dbReference>
<feature type="compositionally biased region" description="Basic residues" evidence="1">
    <location>
        <begin position="134"/>
        <end position="151"/>
    </location>
</feature>
<name>A0AAD9QMY1_ACRCE</name>
<gene>
    <name evidence="2" type="ORF">P5673_012506</name>
</gene>
<organism evidence="2 3">
    <name type="scientific">Acropora cervicornis</name>
    <name type="common">Staghorn coral</name>
    <dbReference type="NCBI Taxonomy" id="6130"/>
    <lineage>
        <taxon>Eukaryota</taxon>
        <taxon>Metazoa</taxon>
        <taxon>Cnidaria</taxon>
        <taxon>Anthozoa</taxon>
        <taxon>Hexacorallia</taxon>
        <taxon>Scleractinia</taxon>
        <taxon>Astrocoeniina</taxon>
        <taxon>Acroporidae</taxon>
        <taxon>Acropora</taxon>
    </lineage>
</organism>
<evidence type="ECO:0000256" key="1">
    <source>
        <dbReference type="SAM" id="MobiDB-lite"/>
    </source>
</evidence>
<protein>
    <submittedName>
        <fullName evidence="2">Uncharacterized protein</fullName>
    </submittedName>
</protein>
<feature type="region of interest" description="Disordered" evidence="1">
    <location>
        <begin position="134"/>
        <end position="176"/>
    </location>
</feature>
<reference evidence="2" key="2">
    <citation type="journal article" date="2023" name="Science">
        <title>Genomic signatures of disease resistance in endangered staghorn corals.</title>
        <authorList>
            <person name="Vollmer S.V."/>
            <person name="Selwyn J.D."/>
            <person name="Despard B.A."/>
            <person name="Roesel C.L."/>
        </authorList>
    </citation>
    <scope>NUCLEOTIDE SEQUENCE</scope>
    <source>
        <strain evidence="2">K2</strain>
    </source>
</reference>
<dbReference type="Proteomes" id="UP001249851">
    <property type="component" value="Unassembled WGS sequence"/>
</dbReference>
<comment type="caution">
    <text evidence="2">The sequence shown here is derived from an EMBL/GenBank/DDBJ whole genome shotgun (WGS) entry which is preliminary data.</text>
</comment>
<accession>A0AAD9QMY1</accession>
<evidence type="ECO:0000313" key="3">
    <source>
        <dbReference type="Proteomes" id="UP001249851"/>
    </source>
</evidence>
<dbReference type="AlphaFoldDB" id="A0AAD9QMY1"/>
<reference evidence="2" key="1">
    <citation type="journal article" date="2023" name="G3 (Bethesda)">
        <title>Whole genome assembly and annotation of the endangered Caribbean coral Acropora cervicornis.</title>
        <authorList>
            <person name="Selwyn J.D."/>
            <person name="Vollmer S.V."/>
        </authorList>
    </citation>
    <scope>NUCLEOTIDE SEQUENCE</scope>
    <source>
        <strain evidence="2">K2</strain>
    </source>
</reference>
<feature type="non-terminal residue" evidence="2">
    <location>
        <position position="322"/>
    </location>
</feature>
<sequence length="322" mass="36705">MNEIKGPGEMDFTRVTIFIYMIGKDGQEVNDTFELERAEDGTDIVTTKTLFEKNLVVDPHRFLTRDQQPGESIDQFVTELRTFAASSELLAESLLRSETELTLQKAIDTCRIAELSKQQMKLFVGETVQAGVSRVRHQSTGRYKERRRKESKRQERKQTPQGSTSNNADREYGNCPSKHLEGHCPALGRNINFVQQVETGDDHFYLESITASLDSLDSRNRKSRGKSLEYVPLLIVGQEISLNMKSEPVLSVSSCRELDLIKFVNNLKEETADQFSARIQSEYKDVFEGLECLERPYHIELNPDVLPVVSPPRRIPYGLEGR</sequence>
<keyword evidence="3" id="KW-1185">Reference proteome</keyword>